<feature type="binding site" evidence="12 13">
    <location>
        <position position="191"/>
    </location>
    <ligand>
        <name>ATP</name>
        <dbReference type="ChEBI" id="CHEBI:30616"/>
    </ligand>
</feature>
<dbReference type="SUPFAM" id="SSF56112">
    <property type="entry name" value="Protein kinase-like (PK-like)"/>
    <property type="match status" value="1"/>
</dbReference>
<dbReference type="PROSITE" id="PS00108">
    <property type="entry name" value="PROTEIN_KINASE_ST"/>
    <property type="match status" value="1"/>
</dbReference>
<dbReference type="GeneTree" id="ENSGT00950000182996"/>
<evidence type="ECO:0000256" key="12">
    <source>
        <dbReference type="PIRSR" id="PIRSR037993-2"/>
    </source>
</evidence>
<reference evidence="17" key="1">
    <citation type="submission" date="2025-08" db="UniProtKB">
        <authorList>
            <consortium name="Ensembl"/>
        </authorList>
    </citation>
    <scope>IDENTIFICATION</scope>
</reference>
<dbReference type="PIRSF" id="PIRSF037993">
    <property type="entry name" value="STPK_Pim-1"/>
    <property type="match status" value="1"/>
</dbReference>
<dbReference type="Pfam" id="PF00069">
    <property type="entry name" value="Pkinase"/>
    <property type="match status" value="1"/>
</dbReference>
<proteinExistence type="inferred from homology"/>
<evidence type="ECO:0000256" key="14">
    <source>
        <dbReference type="RuleBase" id="RU000304"/>
    </source>
</evidence>
<dbReference type="PROSITE" id="PS50011">
    <property type="entry name" value="PROTEIN_KINASE_DOM"/>
    <property type="match status" value="1"/>
</dbReference>
<sequence length="415" mass="46105">MEINKPSVSESRVRGKKRSRSPSEDEGHPVKRARRNLNSQGRIHPSTSSAKAEKGPFKVSQSRVRGRKRSRSPSKDEGRPVKRGRRESPAAAQSGYSEAVAGSGTGGVPADISALRTKLLQEISQQLTLRKMEPTALDDAGHSVLSPKPTTFNSKERLEDFFSRGALIGSGGFGSVFAGIRKDDGLPVAIKEVRREEREEVDIPALGGKMPKEVALMKQLSIPPACPYIIKLDGWYDDRASHAIVMERPEPCLDLYHFCMERGGYMSEELAQLVLLQLVLALFHCEDRGVRHGDIKAQNLLIQTDSLQVKLIDFGCGGFLKGSLDPEYLGAAVNESRARFLRDFNSTYTTMAIGEMLFRLVCGSAPSCSQETESLRFPREVSEEFRDLMDWCLGEHHSNRPTLEHIACHPWLQKC</sequence>
<dbReference type="GO" id="GO:0004674">
    <property type="term" value="F:protein serine/threonine kinase activity"/>
    <property type="evidence" value="ECO:0007669"/>
    <property type="project" value="UniProtKB-KW"/>
</dbReference>
<comment type="catalytic activity">
    <reaction evidence="10">
        <text>L-seryl-[protein] + ATP = O-phospho-L-seryl-[protein] + ADP + H(+)</text>
        <dbReference type="Rhea" id="RHEA:17989"/>
        <dbReference type="Rhea" id="RHEA-COMP:9863"/>
        <dbReference type="Rhea" id="RHEA-COMP:11604"/>
        <dbReference type="ChEBI" id="CHEBI:15378"/>
        <dbReference type="ChEBI" id="CHEBI:29999"/>
        <dbReference type="ChEBI" id="CHEBI:30616"/>
        <dbReference type="ChEBI" id="CHEBI:83421"/>
        <dbReference type="ChEBI" id="CHEBI:456216"/>
        <dbReference type="EC" id="2.7.11.1"/>
    </reaction>
</comment>
<keyword evidence="5" id="KW-0808">Transferase</keyword>
<dbReference type="GO" id="GO:0043066">
    <property type="term" value="P:negative regulation of apoptotic process"/>
    <property type="evidence" value="ECO:0007669"/>
    <property type="project" value="InterPro"/>
</dbReference>
<dbReference type="GO" id="GO:0007346">
    <property type="term" value="P:regulation of mitotic cell cycle"/>
    <property type="evidence" value="ECO:0007669"/>
    <property type="project" value="TreeGrafter"/>
</dbReference>
<keyword evidence="4" id="KW-0597">Phosphoprotein</keyword>
<dbReference type="OrthoDB" id="10252171at2759"/>
<dbReference type="InterPro" id="IPR011009">
    <property type="entry name" value="Kinase-like_dom_sf"/>
</dbReference>
<comment type="similarity">
    <text evidence="1">Belongs to the protein kinase superfamily. CAMK Ser/Thr protein kinase family. PIM subfamily.</text>
</comment>
<dbReference type="SMART" id="SM00220">
    <property type="entry name" value="S_TKc"/>
    <property type="match status" value="1"/>
</dbReference>
<dbReference type="GO" id="GO:0005737">
    <property type="term" value="C:cytoplasm"/>
    <property type="evidence" value="ECO:0007669"/>
    <property type="project" value="TreeGrafter"/>
</dbReference>
<evidence type="ECO:0000256" key="9">
    <source>
        <dbReference type="ARBA" id="ARBA00047899"/>
    </source>
</evidence>
<evidence type="ECO:0000256" key="4">
    <source>
        <dbReference type="ARBA" id="ARBA00022553"/>
    </source>
</evidence>
<dbReference type="EC" id="2.7.11.1" evidence="2"/>
<dbReference type="PANTHER" id="PTHR22984:SF11">
    <property type="entry name" value="AURORA KINASE-RELATED"/>
    <property type="match status" value="1"/>
</dbReference>
<evidence type="ECO:0000256" key="15">
    <source>
        <dbReference type="SAM" id="MobiDB-lite"/>
    </source>
</evidence>
<comment type="catalytic activity">
    <reaction evidence="9">
        <text>L-threonyl-[protein] + ATP = O-phospho-L-threonyl-[protein] + ADP + H(+)</text>
        <dbReference type="Rhea" id="RHEA:46608"/>
        <dbReference type="Rhea" id="RHEA-COMP:11060"/>
        <dbReference type="Rhea" id="RHEA-COMP:11605"/>
        <dbReference type="ChEBI" id="CHEBI:15378"/>
        <dbReference type="ChEBI" id="CHEBI:30013"/>
        <dbReference type="ChEBI" id="CHEBI:30616"/>
        <dbReference type="ChEBI" id="CHEBI:61977"/>
        <dbReference type="ChEBI" id="CHEBI:456216"/>
        <dbReference type="EC" id="2.7.11.1"/>
    </reaction>
</comment>
<evidence type="ECO:0000256" key="3">
    <source>
        <dbReference type="ARBA" id="ARBA00022527"/>
    </source>
</evidence>
<feature type="region of interest" description="Disordered" evidence="15">
    <location>
        <begin position="1"/>
        <end position="106"/>
    </location>
</feature>
<evidence type="ECO:0000313" key="17">
    <source>
        <dbReference type="Ensembl" id="ENSPKIP00000011244.1"/>
    </source>
</evidence>
<protein>
    <recommendedName>
        <fullName evidence="2">non-specific serine/threonine protein kinase</fullName>
        <ecNumber evidence="2">2.7.11.1</ecNumber>
    </recommendedName>
</protein>
<feature type="compositionally biased region" description="Polar residues" evidence="15">
    <location>
        <begin position="1"/>
        <end position="10"/>
    </location>
</feature>
<keyword evidence="3 14" id="KW-0723">Serine/threonine-protein kinase</keyword>
<keyword evidence="8 12" id="KW-0067">ATP-binding</keyword>
<feature type="binding site" evidence="12">
    <location>
        <position position="254"/>
    </location>
    <ligand>
        <name>ATP</name>
        <dbReference type="ChEBI" id="CHEBI:30616"/>
    </ligand>
</feature>
<reference evidence="17" key="2">
    <citation type="submission" date="2025-09" db="UniProtKB">
        <authorList>
            <consortium name="Ensembl"/>
        </authorList>
    </citation>
    <scope>IDENTIFICATION</scope>
</reference>
<evidence type="ECO:0000256" key="5">
    <source>
        <dbReference type="ARBA" id="ARBA00022679"/>
    </source>
</evidence>
<evidence type="ECO:0000313" key="18">
    <source>
        <dbReference type="Proteomes" id="UP000261540"/>
    </source>
</evidence>
<evidence type="ECO:0000256" key="13">
    <source>
        <dbReference type="PROSITE-ProRule" id="PRU10141"/>
    </source>
</evidence>
<organism evidence="17 18">
    <name type="scientific">Paramormyrops kingsleyae</name>
    <dbReference type="NCBI Taxonomy" id="1676925"/>
    <lineage>
        <taxon>Eukaryota</taxon>
        <taxon>Metazoa</taxon>
        <taxon>Chordata</taxon>
        <taxon>Craniata</taxon>
        <taxon>Vertebrata</taxon>
        <taxon>Euteleostomi</taxon>
        <taxon>Actinopterygii</taxon>
        <taxon>Neopterygii</taxon>
        <taxon>Teleostei</taxon>
        <taxon>Osteoglossocephala</taxon>
        <taxon>Osteoglossomorpha</taxon>
        <taxon>Osteoglossiformes</taxon>
        <taxon>Mormyridae</taxon>
        <taxon>Paramormyrops</taxon>
    </lineage>
</organism>
<evidence type="ECO:0000256" key="7">
    <source>
        <dbReference type="ARBA" id="ARBA00022777"/>
    </source>
</evidence>
<evidence type="ECO:0000256" key="10">
    <source>
        <dbReference type="ARBA" id="ARBA00048679"/>
    </source>
</evidence>
<name>A0A3B3QZA5_9TELE</name>
<dbReference type="InterPro" id="IPR017441">
    <property type="entry name" value="Protein_kinase_ATP_BS"/>
</dbReference>
<dbReference type="InterPro" id="IPR051138">
    <property type="entry name" value="PIM_Ser/Thr_kinase"/>
</dbReference>
<keyword evidence="18" id="KW-1185">Reference proteome</keyword>
<feature type="active site" description="Proton acceptor" evidence="11">
    <location>
        <position position="294"/>
    </location>
</feature>
<dbReference type="Gene3D" id="3.30.200.20">
    <property type="entry name" value="Phosphorylase Kinase, domain 1"/>
    <property type="match status" value="1"/>
</dbReference>
<dbReference type="Gene3D" id="1.10.510.10">
    <property type="entry name" value="Transferase(Phosphotransferase) domain 1"/>
    <property type="match status" value="1"/>
</dbReference>
<keyword evidence="7" id="KW-0418">Kinase</keyword>
<feature type="domain" description="Protein kinase" evidence="16">
    <location>
        <begin position="162"/>
        <end position="412"/>
    </location>
</feature>
<keyword evidence="6 13" id="KW-0547">Nucleotide-binding</keyword>
<dbReference type="PANTHER" id="PTHR22984">
    <property type="entry name" value="SERINE/THREONINE-PROTEIN KINASE PIM"/>
    <property type="match status" value="1"/>
</dbReference>
<dbReference type="InterPro" id="IPR008271">
    <property type="entry name" value="Ser/Thr_kinase_AS"/>
</dbReference>
<evidence type="ECO:0000256" key="6">
    <source>
        <dbReference type="ARBA" id="ARBA00022741"/>
    </source>
</evidence>
<evidence type="ECO:0000256" key="8">
    <source>
        <dbReference type="ARBA" id="ARBA00022840"/>
    </source>
</evidence>
<dbReference type="PROSITE" id="PS00107">
    <property type="entry name" value="PROTEIN_KINASE_ATP"/>
    <property type="match status" value="1"/>
</dbReference>
<evidence type="ECO:0000256" key="11">
    <source>
        <dbReference type="PIRSR" id="PIRSR037993-1"/>
    </source>
</evidence>
<dbReference type="AlphaFoldDB" id="A0A3B3QZA5"/>
<feature type="compositionally biased region" description="Polar residues" evidence="15">
    <location>
        <begin position="36"/>
        <end position="50"/>
    </location>
</feature>
<evidence type="ECO:0000259" key="16">
    <source>
        <dbReference type="PROSITE" id="PS50011"/>
    </source>
</evidence>
<dbReference type="InterPro" id="IPR017348">
    <property type="entry name" value="PIM1/2/3"/>
</dbReference>
<dbReference type="KEGG" id="pki:111859310"/>
<evidence type="ECO:0000256" key="1">
    <source>
        <dbReference type="ARBA" id="ARBA00005505"/>
    </source>
</evidence>
<dbReference type="InterPro" id="IPR000719">
    <property type="entry name" value="Prot_kinase_dom"/>
</dbReference>
<evidence type="ECO:0000256" key="2">
    <source>
        <dbReference type="ARBA" id="ARBA00012513"/>
    </source>
</evidence>
<dbReference type="Ensembl" id="ENSPKIT00000023183.1">
    <property type="protein sequence ID" value="ENSPKIP00000011244.1"/>
    <property type="gene ID" value="ENSPKIG00000018404.1"/>
</dbReference>
<dbReference type="GO" id="GO:0005524">
    <property type="term" value="F:ATP binding"/>
    <property type="evidence" value="ECO:0007669"/>
    <property type="project" value="UniProtKB-UniRule"/>
</dbReference>
<feature type="binding site" evidence="12">
    <location>
        <position position="247"/>
    </location>
    <ligand>
        <name>ATP</name>
        <dbReference type="ChEBI" id="CHEBI:30616"/>
    </ligand>
</feature>
<accession>A0A3B3QZA5</accession>
<dbReference type="Proteomes" id="UP000261540">
    <property type="component" value="Unplaced"/>
</dbReference>